<evidence type="ECO:0000313" key="2">
    <source>
        <dbReference type="Proteomes" id="UP000887578"/>
    </source>
</evidence>
<feature type="transmembrane region" description="Helical" evidence="1">
    <location>
        <begin position="21"/>
        <end position="43"/>
    </location>
</feature>
<reference evidence="3" key="1">
    <citation type="submission" date="2022-11" db="UniProtKB">
        <authorList>
            <consortium name="WormBaseParasite"/>
        </authorList>
    </citation>
    <scope>IDENTIFICATION</scope>
</reference>
<keyword evidence="1" id="KW-0812">Transmembrane</keyword>
<organism evidence="2 3">
    <name type="scientific">Panagrolaimus davidi</name>
    <dbReference type="NCBI Taxonomy" id="227884"/>
    <lineage>
        <taxon>Eukaryota</taxon>
        <taxon>Metazoa</taxon>
        <taxon>Ecdysozoa</taxon>
        <taxon>Nematoda</taxon>
        <taxon>Chromadorea</taxon>
        <taxon>Rhabditida</taxon>
        <taxon>Tylenchina</taxon>
        <taxon>Panagrolaimomorpha</taxon>
        <taxon>Panagrolaimoidea</taxon>
        <taxon>Panagrolaimidae</taxon>
        <taxon>Panagrolaimus</taxon>
    </lineage>
</organism>
<dbReference type="WBParaSite" id="PDA_v2.g23901.t1">
    <property type="protein sequence ID" value="PDA_v2.g23901.t1"/>
    <property type="gene ID" value="PDA_v2.g23901"/>
</dbReference>
<dbReference type="Proteomes" id="UP000887578">
    <property type="component" value="Unplaced"/>
</dbReference>
<accession>A0A914PYJ0</accession>
<sequence length="392" mass="43401">MTRVPDDLHRMVDYIPDFQNMMMIGLDLFSIIGILILIIGLAILIIIGILILIIGFALLTIIKILIFLVLKRRNGKQERRCPQTLSPLPSESVKSEENHPTTLIMNDDHTCIPNLQLNIPMPTIPTTMPYYSDPTTAAYDTSPLTTFVSTAATPSVSSFIDSKDPSMVKARVFVAKLNASCDSREMLCSENSPILYDRVLVKDLPQLELIVIYYVTIGIIALIFIHIAHYPGEDTKYYTCVPAEDDKQVTNASTPVAPAAADLPPRPPTAAENKPLDVKARVSDGNLNEVCVSREMLCNENSPISYDSTDAHEMSKDYCKREIVNEEKQTYDKKPISPTTTTSTTSGSFNGSYNNTTSITAGYLNMAGITIDSLQTLSIEEKQKLINKLEKT</sequence>
<feature type="transmembrane region" description="Helical" evidence="1">
    <location>
        <begin position="211"/>
        <end position="230"/>
    </location>
</feature>
<evidence type="ECO:0000313" key="3">
    <source>
        <dbReference type="WBParaSite" id="PDA_v2.g23901.t1"/>
    </source>
</evidence>
<keyword evidence="2" id="KW-1185">Reference proteome</keyword>
<evidence type="ECO:0000256" key="1">
    <source>
        <dbReference type="SAM" id="Phobius"/>
    </source>
</evidence>
<proteinExistence type="predicted"/>
<protein>
    <submittedName>
        <fullName evidence="3">Uncharacterized protein</fullName>
    </submittedName>
</protein>
<keyword evidence="1" id="KW-1133">Transmembrane helix</keyword>
<keyword evidence="1" id="KW-0472">Membrane</keyword>
<dbReference type="AlphaFoldDB" id="A0A914PYJ0"/>
<name>A0A914PYJ0_9BILA</name>
<feature type="transmembrane region" description="Helical" evidence="1">
    <location>
        <begin position="49"/>
        <end position="70"/>
    </location>
</feature>